<evidence type="ECO:0000256" key="1">
    <source>
        <dbReference type="SAM" id="MobiDB-lite"/>
    </source>
</evidence>
<accession>A0AAV0ZIE3</accession>
<feature type="compositionally biased region" description="Polar residues" evidence="1">
    <location>
        <begin position="21"/>
        <end position="40"/>
    </location>
</feature>
<dbReference type="EMBL" id="OX451737">
    <property type="protein sequence ID" value="CAI8598181.1"/>
    <property type="molecule type" value="Genomic_DNA"/>
</dbReference>
<proteinExistence type="predicted"/>
<feature type="region of interest" description="Disordered" evidence="1">
    <location>
        <begin position="1"/>
        <end position="79"/>
    </location>
</feature>
<protein>
    <submittedName>
        <fullName evidence="2">Uncharacterized protein</fullName>
    </submittedName>
</protein>
<keyword evidence="3" id="KW-1185">Reference proteome</keyword>
<feature type="region of interest" description="Disordered" evidence="1">
    <location>
        <begin position="164"/>
        <end position="187"/>
    </location>
</feature>
<evidence type="ECO:0000313" key="3">
    <source>
        <dbReference type="Proteomes" id="UP001157006"/>
    </source>
</evidence>
<dbReference type="AlphaFoldDB" id="A0AAV0ZIE3"/>
<name>A0AAV0ZIE3_VICFA</name>
<sequence>MQSRKIHGYPQQQYYGDDSSWMETKAQQLQSHGYPQTQQYPGMKPGYDNDSDYSMPKHHGHDSNHNMYYQDSKPHGHGHDYDNKHGHGNGQMFPFGATTNHSPHHGSSVKPFKHGGGHNDYVSEHEYEVYKEEHVGSGTTKKDEVRYERRGTYGGDVYQANPYGYNNSMNNPRGHGTKKANWTLKGV</sequence>
<gene>
    <name evidence="2" type="ORF">VFH_II115600</name>
</gene>
<organism evidence="2 3">
    <name type="scientific">Vicia faba</name>
    <name type="common">Broad bean</name>
    <name type="synonym">Faba vulgaris</name>
    <dbReference type="NCBI Taxonomy" id="3906"/>
    <lineage>
        <taxon>Eukaryota</taxon>
        <taxon>Viridiplantae</taxon>
        <taxon>Streptophyta</taxon>
        <taxon>Embryophyta</taxon>
        <taxon>Tracheophyta</taxon>
        <taxon>Spermatophyta</taxon>
        <taxon>Magnoliopsida</taxon>
        <taxon>eudicotyledons</taxon>
        <taxon>Gunneridae</taxon>
        <taxon>Pentapetalae</taxon>
        <taxon>rosids</taxon>
        <taxon>fabids</taxon>
        <taxon>Fabales</taxon>
        <taxon>Fabaceae</taxon>
        <taxon>Papilionoideae</taxon>
        <taxon>50 kb inversion clade</taxon>
        <taxon>NPAAA clade</taxon>
        <taxon>Hologalegina</taxon>
        <taxon>IRL clade</taxon>
        <taxon>Fabeae</taxon>
        <taxon>Vicia</taxon>
    </lineage>
</organism>
<evidence type="ECO:0000313" key="2">
    <source>
        <dbReference type="EMBL" id="CAI8598181.1"/>
    </source>
</evidence>
<dbReference type="Proteomes" id="UP001157006">
    <property type="component" value="Chromosome 2"/>
</dbReference>
<reference evidence="2 3" key="1">
    <citation type="submission" date="2023-01" db="EMBL/GenBank/DDBJ databases">
        <authorList>
            <person name="Kreplak J."/>
        </authorList>
    </citation>
    <scope>NUCLEOTIDE SEQUENCE [LARGE SCALE GENOMIC DNA]</scope>
</reference>